<name>A0A5E4D3D5_MARMO</name>
<feature type="non-terminal residue" evidence="1">
    <location>
        <position position="1"/>
    </location>
</feature>
<dbReference type="Gene3D" id="1.10.150.50">
    <property type="entry name" value="Transcription Factor, Ets-1"/>
    <property type="match status" value="1"/>
</dbReference>
<dbReference type="SUPFAM" id="SSF47769">
    <property type="entry name" value="SAM/Pointed domain"/>
    <property type="match status" value="1"/>
</dbReference>
<comment type="caution">
    <text evidence="1">The sequence shown here is derived from an EMBL/GenBank/DDBJ whole genome shotgun (WGS) entry which is preliminary data.</text>
</comment>
<proteinExistence type="predicted"/>
<gene>
    <name evidence="1" type="ORF">MONAX_5E033986</name>
</gene>
<dbReference type="EMBL" id="CABDUW010003016">
    <property type="protein sequence ID" value="VTJ88575.1"/>
    <property type="molecule type" value="Genomic_DNA"/>
</dbReference>
<organism evidence="1 2">
    <name type="scientific">Marmota monax</name>
    <name type="common">Woodchuck</name>
    <dbReference type="NCBI Taxonomy" id="9995"/>
    <lineage>
        <taxon>Eukaryota</taxon>
        <taxon>Metazoa</taxon>
        <taxon>Chordata</taxon>
        <taxon>Craniata</taxon>
        <taxon>Vertebrata</taxon>
        <taxon>Euteleostomi</taxon>
        <taxon>Mammalia</taxon>
        <taxon>Eutheria</taxon>
        <taxon>Euarchontoglires</taxon>
        <taxon>Glires</taxon>
        <taxon>Rodentia</taxon>
        <taxon>Sciuromorpha</taxon>
        <taxon>Sciuridae</taxon>
        <taxon>Xerinae</taxon>
        <taxon>Marmotini</taxon>
        <taxon>Marmota</taxon>
    </lineage>
</organism>
<protein>
    <recommendedName>
        <fullName evidence="3">SAM domain-containing protein</fullName>
    </recommendedName>
</protein>
<evidence type="ECO:0000313" key="1">
    <source>
        <dbReference type="EMBL" id="VTJ88575.1"/>
    </source>
</evidence>
<accession>A0A5E4D3D5</accession>
<dbReference type="AlphaFoldDB" id="A0A5E4D3D5"/>
<dbReference type="InterPro" id="IPR013761">
    <property type="entry name" value="SAM/pointed_sf"/>
</dbReference>
<evidence type="ECO:0000313" key="2">
    <source>
        <dbReference type="Proteomes" id="UP000335636"/>
    </source>
</evidence>
<keyword evidence="2" id="KW-1185">Reference proteome</keyword>
<dbReference type="Proteomes" id="UP000335636">
    <property type="component" value="Unassembled WGS sequence"/>
</dbReference>
<evidence type="ECO:0008006" key="3">
    <source>
        <dbReference type="Google" id="ProtNLM"/>
    </source>
</evidence>
<sequence length="100" mass="11249">TCASSVSARDLAVLCMTKNLAPPPRQGTDKELIDWLQLQGTDANTIEKIVEENYTLSDILNDITKEDLRCLRLRGGVLCRLWHAVSQYRRQAQESSATED</sequence>
<reference evidence="1" key="1">
    <citation type="submission" date="2019-04" db="EMBL/GenBank/DDBJ databases">
        <authorList>
            <person name="Alioto T."/>
            <person name="Alioto T."/>
        </authorList>
    </citation>
    <scope>NUCLEOTIDE SEQUENCE [LARGE SCALE GENOMIC DNA]</scope>
</reference>